<dbReference type="InterPro" id="IPR005693">
    <property type="entry name" value="Mce"/>
</dbReference>
<keyword evidence="2" id="KW-1133">Transmembrane helix</keyword>
<feature type="compositionally biased region" description="Pro residues" evidence="1">
    <location>
        <begin position="437"/>
        <end position="447"/>
    </location>
</feature>
<protein>
    <submittedName>
        <fullName evidence="5">Mce related family protein</fullName>
    </submittedName>
</protein>
<dbReference type="InterPro" id="IPR052336">
    <property type="entry name" value="MlaD_Phospholipid_Transporter"/>
</dbReference>
<dbReference type="EMBL" id="JAOL01000165">
    <property type="protein sequence ID" value="EUA87250.1"/>
    <property type="molecule type" value="Genomic_DNA"/>
</dbReference>
<name>A0ABN0QRC3_MYCUL</name>
<reference evidence="5 6" key="1">
    <citation type="submission" date="2014-01" db="EMBL/GenBank/DDBJ databases">
        <authorList>
            <person name="Dobos K."/>
            <person name="Lenaerts A."/>
            <person name="Ordway D."/>
            <person name="DeGroote M.A."/>
            <person name="Parker T."/>
            <person name="Sizemore C."/>
            <person name="Tallon L.J."/>
            <person name="Sadzewicz L.K."/>
            <person name="Sengamalay N."/>
            <person name="Fraser C.M."/>
            <person name="Hine E."/>
            <person name="Shefchek K.A."/>
            <person name="Das S.P."/>
            <person name="Tettelin H."/>
        </authorList>
    </citation>
    <scope>NUCLEOTIDE SEQUENCE [LARGE SCALE GENOMIC DNA]</scope>
    <source>
        <strain evidence="5 6">Harvey</strain>
    </source>
</reference>
<keyword evidence="2" id="KW-0472">Membrane</keyword>
<sequence>MDDRKEGLHPAWHTLILVLLFVAAMWVTYALFMGSLRSVVPVTLTSERSGLVMETNAKVKLRGVQVGRVASIVGGGKGATPVALTLEIDSDQIRYIPANVQAEIRATTVFGAKFVDLIYPEDPSPQRLKAGQVLMSRNVTSEANTVFQNLVAVLDQIDPAKLNAALSALAEGLRGQGPLIGQATTDANQVLLELNPRYETVTADLRAVKDFNDTFSAAAQDILDTLNALSTTSTTITGHSTQLDALLLATIGLSNTGISLLAPNQANLIKAINALEPTTNLLYKYSPEYTCLLEGAKYLLDHGGYEAPGGNGRSLVLDAALALGDDPYRFPDNLPIIGAKGGPGGKPGCGSLPIVDNNWPVRNLVTNTGFGTGMDWRPNPGIGFPGWANYFPVTRGTPEPPSIRNLFGGPAPGPIPYPGAPPYGAELYAPDGTPLWPGLPPAPPPGAPGNRDPRRAPSPSWSPRPRRHSPPRCRRLHCHRRSLRHHEHLVPTSPQPALDRPFGRPLGQRR</sequence>
<feature type="region of interest" description="Disordered" evidence="1">
    <location>
        <begin position="434"/>
        <end position="510"/>
    </location>
</feature>
<evidence type="ECO:0000256" key="2">
    <source>
        <dbReference type="SAM" id="Phobius"/>
    </source>
</evidence>
<feature type="transmembrane region" description="Helical" evidence="2">
    <location>
        <begin position="12"/>
        <end position="32"/>
    </location>
</feature>
<feature type="domain" description="Mammalian cell entry C-terminal" evidence="4">
    <location>
        <begin position="124"/>
        <end position="343"/>
    </location>
</feature>
<organism evidence="5 6">
    <name type="scientific">Mycobacterium ulcerans str. Harvey</name>
    <dbReference type="NCBI Taxonomy" id="1299332"/>
    <lineage>
        <taxon>Bacteria</taxon>
        <taxon>Bacillati</taxon>
        <taxon>Actinomycetota</taxon>
        <taxon>Actinomycetes</taxon>
        <taxon>Mycobacteriales</taxon>
        <taxon>Mycobacteriaceae</taxon>
        <taxon>Mycobacterium</taxon>
        <taxon>Mycobacterium ulcerans group</taxon>
    </lineage>
</organism>
<dbReference type="NCBIfam" id="TIGR00996">
    <property type="entry name" value="Mtu_fam_mce"/>
    <property type="match status" value="1"/>
</dbReference>
<dbReference type="InterPro" id="IPR003399">
    <property type="entry name" value="Mce/MlaD"/>
</dbReference>
<proteinExistence type="predicted"/>
<evidence type="ECO:0000259" key="4">
    <source>
        <dbReference type="Pfam" id="PF11887"/>
    </source>
</evidence>
<evidence type="ECO:0000313" key="5">
    <source>
        <dbReference type="EMBL" id="EUA87250.1"/>
    </source>
</evidence>
<evidence type="ECO:0000256" key="1">
    <source>
        <dbReference type="SAM" id="MobiDB-lite"/>
    </source>
</evidence>
<dbReference type="Pfam" id="PF02470">
    <property type="entry name" value="MlaD"/>
    <property type="match status" value="1"/>
</dbReference>
<accession>A0ABN0QRC3</accession>
<dbReference type="InterPro" id="IPR024516">
    <property type="entry name" value="Mce_C"/>
</dbReference>
<keyword evidence="6" id="KW-1185">Reference proteome</keyword>
<dbReference type="PANTHER" id="PTHR33371">
    <property type="entry name" value="INTERMEMBRANE PHOSPHOLIPID TRANSPORT SYSTEM BINDING PROTEIN MLAD-RELATED"/>
    <property type="match status" value="1"/>
</dbReference>
<keyword evidence="2" id="KW-0812">Transmembrane</keyword>
<comment type="caution">
    <text evidence="5">The sequence shown here is derived from an EMBL/GenBank/DDBJ whole genome shotgun (WGS) entry which is preliminary data.</text>
</comment>
<evidence type="ECO:0000313" key="6">
    <source>
        <dbReference type="Proteomes" id="UP000020681"/>
    </source>
</evidence>
<dbReference type="PANTHER" id="PTHR33371:SF19">
    <property type="entry name" value="MCE-FAMILY PROTEIN MCE4A"/>
    <property type="match status" value="1"/>
</dbReference>
<evidence type="ECO:0000259" key="3">
    <source>
        <dbReference type="Pfam" id="PF02470"/>
    </source>
</evidence>
<gene>
    <name evidence="5" type="ORF">I551_6349</name>
</gene>
<feature type="compositionally biased region" description="Basic residues" evidence="1">
    <location>
        <begin position="464"/>
        <end position="487"/>
    </location>
</feature>
<feature type="domain" description="Mce/MlaD" evidence="3">
    <location>
        <begin position="41"/>
        <end position="119"/>
    </location>
</feature>
<dbReference type="Proteomes" id="UP000020681">
    <property type="component" value="Unassembled WGS sequence"/>
</dbReference>
<dbReference type="Pfam" id="PF11887">
    <property type="entry name" value="Mce4_CUP1"/>
    <property type="match status" value="1"/>
</dbReference>